<sequence>MSQTETVCNCRLASSDIYENLIPRKELPEIVKTLQRENWTWHREKYISTVNSDAYIYDNTVIFHPTFSFGTAACRGQKRLTAKTIAYWEIVIPYVYGTSMMFGIGDINAKTFSPIYFENLIGGHDNHSLGLSHKGVIFHNGHSAEFTNAFIERDYAVVGVLFNGPEKTLSYYVNDQPLGVAFRDIDTTHTFYPMVSSTAQKSIFTVSNQYGNLNAERGQPSSLMDICIKNLLNVTDAATLCNILPSRMSTLIENVMLKTNNHHKVFAEEFGIDEPMDCSQRANGTCVDCGRSLESSCMSR</sequence>
<name>A0AC34RIG3_9BILA</name>
<evidence type="ECO:0000313" key="1">
    <source>
        <dbReference type="Proteomes" id="UP000887576"/>
    </source>
</evidence>
<reference evidence="2" key="1">
    <citation type="submission" date="2022-11" db="UniProtKB">
        <authorList>
            <consortium name="WormBaseParasite"/>
        </authorList>
    </citation>
    <scope>IDENTIFICATION</scope>
</reference>
<dbReference type="WBParaSite" id="JU765_v2.g7245.t1">
    <property type="protein sequence ID" value="JU765_v2.g7245.t1"/>
    <property type="gene ID" value="JU765_v2.g7245"/>
</dbReference>
<evidence type="ECO:0000313" key="2">
    <source>
        <dbReference type="WBParaSite" id="JU765_v2.g7245.t1"/>
    </source>
</evidence>
<proteinExistence type="predicted"/>
<organism evidence="1 2">
    <name type="scientific">Panagrolaimus sp. JU765</name>
    <dbReference type="NCBI Taxonomy" id="591449"/>
    <lineage>
        <taxon>Eukaryota</taxon>
        <taxon>Metazoa</taxon>
        <taxon>Ecdysozoa</taxon>
        <taxon>Nematoda</taxon>
        <taxon>Chromadorea</taxon>
        <taxon>Rhabditida</taxon>
        <taxon>Tylenchina</taxon>
        <taxon>Panagrolaimomorpha</taxon>
        <taxon>Panagrolaimoidea</taxon>
        <taxon>Panagrolaimidae</taxon>
        <taxon>Panagrolaimus</taxon>
    </lineage>
</organism>
<protein>
    <submittedName>
        <fullName evidence="2">B30.2/SPRY domain-containing protein</fullName>
    </submittedName>
</protein>
<dbReference type="Proteomes" id="UP000887576">
    <property type="component" value="Unplaced"/>
</dbReference>
<accession>A0AC34RIG3</accession>